<organism evidence="1 2">
    <name type="scientific">Colletotrichum scovillei</name>
    <dbReference type="NCBI Taxonomy" id="1209932"/>
    <lineage>
        <taxon>Eukaryota</taxon>
        <taxon>Fungi</taxon>
        <taxon>Dikarya</taxon>
        <taxon>Ascomycota</taxon>
        <taxon>Pezizomycotina</taxon>
        <taxon>Sordariomycetes</taxon>
        <taxon>Hypocreomycetidae</taxon>
        <taxon>Glomerellales</taxon>
        <taxon>Glomerellaceae</taxon>
        <taxon>Colletotrichum</taxon>
        <taxon>Colletotrichum acutatum species complex</taxon>
    </lineage>
</organism>
<keyword evidence="2" id="KW-1185">Reference proteome</keyword>
<evidence type="ECO:0000313" key="1">
    <source>
        <dbReference type="EMBL" id="KAG7058432.1"/>
    </source>
</evidence>
<evidence type="ECO:0000313" key="2">
    <source>
        <dbReference type="Proteomes" id="UP000699042"/>
    </source>
</evidence>
<sequence>MRSVRNLFEGHFGQPRHELTACRFQAITLWLYSAIVESRAPRQLHFNVLADHLPPNRVAVSLLAPCTRRIGISSFTITL</sequence>
<protein>
    <submittedName>
        <fullName evidence="1">Uncharacterized protein</fullName>
    </submittedName>
</protein>
<dbReference type="EMBL" id="JAESDN010000001">
    <property type="protein sequence ID" value="KAG7058432.1"/>
    <property type="molecule type" value="Genomic_DNA"/>
</dbReference>
<proteinExistence type="predicted"/>
<dbReference type="AlphaFoldDB" id="A0A9P7RHZ1"/>
<reference evidence="1" key="1">
    <citation type="submission" date="2021-05" db="EMBL/GenBank/DDBJ databases">
        <title>Comparative genomics of three Colletotrichum scovillei strains and genetic complementation revealed genes involved fungal growth and virulence on chili pepper.</title>
        <authorList>
            <person name="Hsieh D.-K."/>
            <person name="Chuang S.-C."/>
            <person name="Chen C.-Y."/>
            <person name="Chao Y.-T."/>
            <person name="Lu M.-Y.J."/>
            <person name="Lee M.-H."/>
            <person name="Shih M.-C."/>
        </authorList>
    </citation>
    <scope>NUCLEOTIDE SEQUENCE</scope>
    <source>
        <strain evidence="1">Coll-153</strain>
    </source>
</reference>
<accession>A0A9P7RHZ1</accession>
<feature type="non-terminal residue" evidence="1">
    <location>
        <position position="79"/>
    </location>
</feature>
<comment type="caution">
    <text evidence="1">The sequence shown here is derived from an EMBL/GenBank/DDBJ whole genome shotgun (WGS) entry which is preliminary data.</text>
</comment>
<dbReference type="Proteomes" id="UP000699042">
    <property type="component" value="Unassembled WGS sequence"/>
</dbReference>
<name>A0A9P7RHZ1_9PEZI</name>
<gene>
    <name evidence="1" type="ORF">JMJ77_005808</name>
</gene>